<evidence type="ECO:0000259" key="2">
    <source>
        <dbReference type="Pfam" id="PF26353"/>
    </source>
</evidence>
<reference evidence="3 4" key="1">
    <citation type="submission" date="2019-07" db="EMBL/GenBank/DDBJ databases">
        <title>Genomic Encyclopedia of Type Strains, Phase III (KMG-III): the genomes of soil and plant-associated and newly described type strains.</title>
        <authorList>
            <person name="Whitman W."/>
        </authorList>
    </citation>
    <scope>NUCLEOTIDE SEQUENCE [LARGE SCALE GENOMIC DNA]</scope>
    <source>
        <strain evidence="3 4">BL24</strain>
    </source>
</reference>
<evidence type="ECO:0000313" key="3">
    <source>
        <dbReference type="EMBL" id="TYP71236.1"/>
    </source>
</evidence>
<feature type="signal peptide" evidence="1">
    <location>
        <begin position="1"/>
        <end position="25"/>
    </location>
</feature>
<dbReference type="RefSeq" id="WP_148931895.1">
    <property type="nucleotide sequence ID" value="NZ_VNHS01000010.1"/>
</dbReference>
<accession>A0A5S5BY55</accession>
<keyword evidence="1" id="KW-0732">Signal</keyword>
<evidence type="ECO:0000313" key="4">
    <source>
        <dbReference type="Proteomes" id="UP000323257"/>
    </source>
</evidence>
<comment type="caution">
    <text evidence="3">The sequence shown here is derived from an EMBL/GenBank/DDBJ whole genome shotgun (WGS) entry which is preliminary data.</text>
</comment>
<dbReference type="InterPro" id="IPR058780">
    <property type="entry name" value="YhfM-like_dom"/>
</dbReference>
<sequence length="271" mass="29794">MKRLRALGVSFLLIWLIGCRQSGSAALPGLEQVEAARIASITAQEQDGPGRRIDDPKTFQSFVEAMNDAEYDSAIFDIRPPDFAATVRMEDDALHVFSFWLKGDEPGLATKETYSGHYKLTDAAKAILSELFRNAAPLEREKDGDAVGPLPPELRVVVGDRIFAASLGGYCWKDACADVPSNEELAEKQKFHVLGTSGENVRLAFGTEPDEVSVMVSFPDEERPNESLKYDGSYFRLAAGAGEHLYIVQAKWPQGSASYVFKVEVEPSAKR</sequence>
<feature type="chain" id="PRO_5038437665" description="YhfM-like domain-containing protein" evidence="1">
    <location>
        <begin position="26"/>
        <end position="271"/>
    </location>
</feature>
<dbReference type="Proteomes" id="UP000323257">
    <property type="component" value="Unassembled WGS sequence"/>
</dbReference>
<feature type="domain" description="YhfM-like" evidence="2">
    <location>
        <begin position="36"/>
        <end position="135"/>
    </location>
</feature>
<dbReference type="Pfam" id="PF26353">
    <property type="entry name" value="YhfM"/>
    <property type="match status" value="1"/>
</dbReference>
<protein>
    <recommendedName>
        <fullName evidence="2">YhfM-like domain-containing protein</fullName>
    </recommendedName>
</protein>
<dbReference type="AlphaFoldDB" id="A0A5S5BY55"/>
<dbReference type="PROSITE" id="PS51257">
    <property type="entry name" value="PROKAR_LIPOPROTEIN"/>
    <property type="match status" value="1"/>
</dbReference>
<gene>
    <name evidence="3" type="ORF">BCM02_110186</name>
</gene>
<proteinExistence type="predicted"/>
<name>A0A5S5BY55_9BACL</name>
<keyword evidence="4" id="KW-1185">Reference proteome</keyword>
<organism evidence="3 4">
    <name type="scientific">Paenibacillus methanolicus</name>
    <dbReference type="NCBI Taxonomy" id="582686"/>
    <lineage>
        <taxon>Bacteria</taxon>
        <taxon>Bacillati</taxon>
        <taxon>Bacillota</taxon>
        <taxon>Bacilli</taxon>
        <taxon>Bacillales</taxon>
        <taxon>Paenibacillaceae</taxon>
        <taxon>Paenibacillus</taxon>
    </lineage>
</organism>
<dbReference type="EMBL" id="VNHS01000010">
    <property type="protein sequence ID" value="TYP71236.1"/>
    <property type="molecule type" value="Genomic_DNA"/>
</dbReference>
<evidence type="ECO:0000256" key="1">
    <source>
        <dbReference type="SAM" id="SignalP"/>
    </source>
</evidence>
<dbReference type="OrthoDB" id="1797983at2"/>